<dbReference type="EMBL" id="CP049140">
    <property type="protein sequence ID" value="QIE86760.1"/>
    <property type="molecule type" value="Genomic_DNA"/>
</dbReference>
<sequence length="197" mass="21407">MSSQRQNHTQTRDAVLIAHASDMIARTNLSARDFATALSKAIHSRIPNIEPNHSVPNFEAMNLEDADTYLKAADTWLKRVQRWLNESVEIPSWLEEPWVEALLPEWRERCLIELASRYGLLAVRAVGLDGVCAMTAFSGLVGHFGDAAGAGGQILADGRIDNIDAPHLPGFALSCRALAAHAVAMAEKAEKVAAEIA</sequence>
<gene>
    <name evidence="1" type="ORF">G5B91_10940</name>
</gene>
<accession>A0A6G6IVC7</accession>
<protein>
    <submittedName>
        <fullName evidence="1">Uncharacterized protein</fullName>
    </submittedName>
</protein>
<reference evidence="1 2" key="1">
    <citation type="submission" date="2020-02" db="EMBL/GenBank/DDBJ databases">
        <title>Integrative conjugative elements (ICEs) and plasmids drive adaptation of Pseudomonas nitroreducens strain HBP1 to wastewater environment.</title>
        <authorList>
            <person name="Sentchilo V."/>
            <person name="Carraro N."/>
            <person name="Bertelli C."/>
            <person name="van der Meer J.R."/>
        </authorList>
    </citation>
    <scope>NUCLEOTIDE SEQUENCE [LARGE SCALE GENOMIC DNA]</scope>
    <source>
        <strain evidence="1 2">HBP1</strain>
    </source>
</reference>
<organism evidence="1 2">
    <name type="scientific">Pseudomonas nitroreducens</name>
    <dbReference type="NCBI Taxonomy" id="46680"/>
    <lineage>
        <taxon>Bacteria</taxon>
        <taxon>Pseudomonadati</taxon>
        <taxon>Pseudomonadota</taxon>
        <taxon>Gammaproteobacteria</taxon>
        <taxon>Pseudomonadales</taxon>
        <taxon>Pseudomonadaceae</taxon>
        <taxon>Pseudomonas</taxon>
    </lineage>
</organism>
<name>A0A6G6IVC7_PSENT</name>
<proteinExistence type="predicted"/>
<dbReference type="RefSeq" id="WP_024763194.1">
    <property type="nucleotide sequence ID" value="NZ_CP049140.1"/>
</dbReference>
<evidence type="ECO:0000313" key="1">
    <source>
        <dbReference type="EMBL" id="QIE86760.1"/>
    </source>
</evidence>
<dbReference type="AlphaFoldDB" id="A0A6G6IVC7"/>
<dbReference type="Proteomes" id="UP000501063">
    <property type="component" value="Chromosome"/>
</dbReference>
<evidence type="ECO:0000313" key="2">
    <source>
        <dbReference type="Proteomes" id="UP000501063"/>
    </source>
</evidence>
<dbReference type="KEGG" id="pnt:G5B91_10940"/>